<sequence>MSFEHGSVDLGIPNPFKVEGALRTLRGVVVSLLGAGALMQVAGLVKNDPVSGWMMAIVGFILLGGGLKATGAGIFQMMRFYVGRGVPTSLAANVSESERSTSHLEQPFVAYDSGLLEQMLMGRKNLTFIEPRGWIARLVHSIFPRLTFLPYALRNTALMLSTAVTKTLVALLCFVLAWFTSATGLGGQGASAMMPVLSAVLLIYLLVVWFKAGTAVTRRLGARVDAAGTGSLAKVLALAILAPVLLGYLYSYATTHGVSRGLAGFLNSIDIIAAAIMPGLWLLVTSVLLVAATALLVTLLSVRAGRANPVTEVSEYRGNWQESVHPNEIFINIDSMVMANRRYLEIPNRVYRDLEPELNEQSEGKGAFKGKMIQETQPAYKPMPVSPLQKKLRLVGTAVGQLAYGVSALLFYFTFTGAAEVLGQLKAHRIHDMVALLGAIGGVLPYLTASVIALVVARLLVNHCHLFWGEMQFESTLVYFKCEGTFTESRISTGAGIYDSTRSENTLVRSSMTPWVIVSRLVSSTFAGVGGRNLEFPRHVLEMHKDEGTLQALLKDLKGFLGDREVIASLKSDKDLAAASNIFNINEQTRSALPGKPDSPDVAGHLTNNADATEQH</sequence>
<proteinExistence type="predicted"/>
<dbReference type="RefSeq" id="WP_123421962.1">
    <property type="nucleotide sequence ID" value="NZ_RJUL01000007.1"/>
</dbReference>
<organism evidence="3 4">
    <name type="scientific">Gallaecimonas pentaromativorans</name>
    <dbReference type="NCBI Taxonomy" id="584787"/>
    <lineage>
        <taxon>Bacteria</taxon>
        <taxon>Pseudomonadati</taxon>
        <taxon>Pseudomonadota</taxon>
        <taxon>Gammaproteobacteria</taxon>
        <taxon>Enterobacterales</taxon>
        <taxon>Gallaecimonadaceae</taxon>
        <taxon>Gallaecimonas</taxon>
    </lineage>
</organism>
<keyword evidence="2" id="KW-1133">Transmembrane helix</keyword>
<feature type="compositionally biased region" description="Polar residues" evidence="1">
    <location>
        <begin position="606"/>
        <end position="616"/>
    </location>
</feature>
<evidence type="ECO:0000256" key="1">
    <source>
        <dbReference type="SAM" id="MobiDB-lite"/>
    </source>
</evidence>
<feature type="transmembrane region" description="Helical" evidence="2">
    <location>
        <begin position="392"/>
        <end position="413"/>
    </location>
</feature>
<feature type="transmembrane region" description="Helical" evidence="2">
    <location>
        <begin position="433"/>
        <end position="461"/>
    </location>
</feature>
<feature type="region of interest" description="Disordered" evidence="1">
    <location>
        <begin position="589"/>
        <end position="616"/>
    </location>
</feature>
<comment type="caution">
    <text evidence="3">The sequence shown here is derived from an EMBL/GenBank/DDBJ whole genome shotgun (WGS) entry which is preliminary data.</text>
</comment>
<dbReference type="Proteomes" id="UP000268033">
    <property type="component" value="Unassembled WGS sequence"/>
</dbReference>
<protein>
    <submittedName>
        <fullName evidence="3">Uncharacterized protein</fullName>
    </submittedName>
</protein>
<feature type="transmembrane region" description="Helical" evidence="2">
    <location>
        <begin position="271"/>
        <end position="297"/>
    </location>
</feature>
<keyword evidence="2" id="KW-0472">Membrane</keyword>
<evidence type="ECO:0000256" key="2">
    <source>
        <dbReference type="SAM" id="Phobius"/>
    </source>
</evidence>
<keyword evidence="4" id="KW-1185">Reference proteome</keyword>
<keyword evidence="2" id="KW-0812">Transmembrane</keyword>
<feature type="transmembrane region" description="Helical" evidence="2">
    <location>
        <begin position="25"/>
        <end position="45"/>
    </location>
</feature>
<evidence type="ECO:0000313" key="3">
    <source>
        <dbReference type="EMBL" id="ROQ24203.1"/>
    </source>
</evidence>
<gene>
    <name evidence="3" type="ORF">EDC28_10784</name>
</gene>
<feature type="transmembrane region" description="Helical" evidence="2">
    <location>
        <begin position="192"/>
        <end position="210"/>
    </location>
</feature>
<feature type="transmembrane region" description="Helical" evidence="2">
    <location>
        <begin position="231"/>
        <end position="251"/>
    </location>
</feature>
<accession>A0A3N1P6Q5</accession>
<reference evidence="3 4" key="1">
    <citation type="submission" date="2018-11" db="EMBL/GenBank/DDBJ databases">
        <title>Genomic Encyclopedia of Type Strains, Phase IV (KMG-IV): sequencing the most valuable type-strain genomes for metagenomic binning, comparative biology and taxonomic classification.</title>
        <authorList>
            <person name="Goeker M."/>
        </authorList>
    </citation>
    <scope>NUCLEOTIDE SEQUENCE [LARGE SCALE GENOMIC DNA]</scope>
    <source>
        <strain evidence="3 4">DSM 21945</strain>
    </source>
</reference>
<evidence type="ECO:0000313" key="4">
    <source>
        <dbReference type="Proteomes" id="UP000268033"/>
    </source>
</evidence>
<feature type="transmembrane region" description="Helical" evidence="2">
    <location>
        <begin position="157"/>
        <end position="180"/>
    </location>
</feature>
<feature type="transmembrane region" description="Helical" evidence="2">
    <location>
        <begin position="51"/>
        <end position="75"/>
    </location>
</feature>
<dbReference type="AlphaFoldDB" id="A0A3N1P6Q5"/>
<name>A0A3N1P6Q5_9GAMM</name>
<dbReference type="EMBL" id="RJUL01000007">
    <property type="protein sequence ID" value="ROQ24203.1"/>
    <property type="molecule type" value="Genomic_DNA"/>
</dbReference>